<organism evidence="2">
    <name type="scientific">Fagus sylvatica</name>
    <name type="common">Beechnut</name>
    <dbReference type="NCBI Taxonomy" id="28930"/>
    <lineage>
        <taxon>Eukaryota</taxon>
        <taxon>Viridiplantae</taxon>
        <taxon>Streptophyta</taxon>
        <taxon>Embryophyta</taxon>
        <taxon>Tracheophyta</taxon>
        <taxon>Spermatophyta</taxon>
        <taxon>Magnoliopsida</taxon>
        <taxon>eudicotyledons</taxon>
        <taxon>Gunneridae</taxon>
        <taxon>Pentapetalae</taxon>
        <taxon>rosids</taxon>
        <taxon>fabids</taxon>
        <taxon>Fagales</taxon>
        <taxon>Fagaceae</taxon>
        <taxon>Fagus</taxon>
    </lineage>
</organism>
<accession>A0A2N9IP99</accession>
<feature type="region of interest" description="Disordered" evidence="1">
    <location>
        <begin position="90"/>
        <end position="109"/>
    </location>
</feature>
<proteinExistence type="predicted"/>
<evidence type="ECO:0000313" key="2">
    <source>
        <dbReference type="EMBL" id="SPD26318.1"/>
    </source>
</evidence>
<dbReference type="EMBL" id="OIVN01006151">
    <property type="protein sequence ID" value="SPD26318.1"/>
    <property type="molecule type" value="Genomic_DNA"/>
</dbReference>
<protein>
    <submittedName>
        <fullName evidence="2">Uncharacterized protein</fullName>
    </submittedName>
</protein>
<name>A0A2N9IP99_FAGSY</name>
<gene>
    <name evidence="2" type="ORF">FSB_LOCUS54200</name>
</gene>
<sequence>MGAAQATDRDWRWYNLSCVAPPHPPTCEPPPPTPPSFNFTPPSIFVWAARPSVAMDVQLAAGFETLSISSCSHLPQLGVRSVKAHLFGEPQNPNHMASDAIDNPIRPSC</sequence>
<evidence type="ECO:0000256" key="1">
    <source>
        <dbReference type="SAM" id="MobiDB-lite"/>
    </source>
</evidence>
<dbReference type="AlphaFoldDB" id="A0A2N9IP99"/>
<reference evidence="2" key="1">
    <citation type="submission" date="2018-02" db="EMBL/GenBank/DDBJ databases">
        <authorList>
            <person name="Cohen D.B."/>
            <person name="Kent A.D."/>
        </authorList>
    </citation>
    <scope>NUCLEOTIDE SEQUENCE</scope>
</reference>